<sequence length="65" mass="7129">MQGFKIWLYKNFASATGKGYGFCVILERKSAKGKQEGKQKGTITAAVVEKNSNNVRCGFLRLLSG</sequence>
<evidence type="ECO:0000313" key="1">
    <source>
        <dbReference type="EMBL" id="CAJ1956412.1"/>
    </source>
</evidence>
<proteinExistence type="predicted"/>
<evidence type="ECO:0000313" key="2">
    <source>
        <dbReference type="Proteomes" id="UP001189624"/>
    </source>
</evidence>
<dbReference type="Proteomes" id="UP001189624">
    <property type="component" value="Chromosome 5"/>
</dbReference>
<keyword evidence="2" id="KW-1185">Reference proteome</keyword>
<gene>
    <name evidence="1" type="ORF">AYBTSS11_LOCUS16647</name>
</gene>
<name>A0AA86VI35_9FABA</name>
<reference evidence="1" key="1">
    <citation type="submission" date="2023-10" db="EMBL/GenBank/DDBJ databases">
        <authorList>
            <person name="Domelevo Entfellner J.-B."/>
        </authorList>
    </citation>
    <scope>NUCLEOTIDE SEQUENCE</scope>
</reference>
<dbReference type="EMBL" id="OY731402">
    <property type="protein sequence ID" value="CAJ1956412.1"/>
    <property type="molecule type" value="Genomic_DNA"/>
</dbReference>
<dbReference type="AlphaFoldDB" id="A0AA86VI35"/>
<organism evidence="1 2">
    <name type="scientific">Sphenostylis stenocarpa</name>
    <dbReference type="NCBI Taxonomy" id="92480"/>
    <lineage>
        <taxon>Eukaryota</taxon>
        <taxon>Viridiplantae</taxon>
        <taxon>Streptophyta</taxon>
        <taxon>Embryophyta</taxon>
        <taxon>Tracheophyta</taxon>
        <taxon>Spermatophyta</taxon>
        <taxon>Magnoliopsida</taxon>
        <taxon>eudicotyledons</taxon>
        <taxon>Gunneridae</taxon>
        <taxon>Pentapetalae</taxon>
        <taxon>rosids</taxon>
        <taxon>fabids</taxon>
        <taxon>Fabales</taxon>
        <taxon>Fabaceae</taxon>
        <taxon>Papilionoideae</taxon>
        <taxon>50 kb inversion clade</taxon>
        <taxon>NPAAA clade</taxon>
        <taxon>indigoferoid/millettioid clade</taxon>
        <taxon>Phaseoleae</taxon>
        <taxon>Sphenostylis</taxon>
    </lineage>
</organism>
<accession>A0AA86VI35</accession>
<dbReference type="Gramene" id="rna-AYBTSS11_LOCUS16647">
    <property type="protein sequence ID" value="CAJ1956412.1"/>
    <property type="gene ID" value="gene-AYBTSS11_LOCUS16647"/>
</dbReference>
<protein>
    <submittedName>
        <fullName evidence="1">Uncharacterized protein</fullName>
    </submittedName>
</protein>